<dbReference type="PANTHER" id="PTHR24409">
    <property type="entry name" value="ZINC FINGER PROTEIN 142"/>
    <property type="match status" value="1"/>
</dbReference>
<keyword evidence="1" id="KW-0479">Metal-binding</keyword>
<dbReference type="GO" id="GO:0000981">
    <property type="term" value="F:DNA-binding transcription factor activity, RNA polymerase II-specific"/>
    <property type="evidence" value="ECO:0007669"/>
    <property type="project" value="TreeGrafter"/>
</dbReference>
<dbReference type="InterPro" id="IPR036236">
    <property type="entry name" value="Znf_C2H2_sf"/>
</dbReference>
<proteinExistence type="predicted"/>
<accession>A0A9P0CU38</accession>
<dbReference type="PROSITE" id="PS50157">
    <property type="entry name" value="ZINC_FINGER_C2H2_2"/>
    <property type="match status" value="2"/>
</dbReference>
<evidence type="ECO:0000256" key="5">
    <source>
        <dbReference type="PROSITE-ProRule" id="PRU00042"/>
    </source>
</evidence>
<evidence type="ECO:0000313" key="7">
    <source>
        <dbReference type="EMBL" id="CAH1105895.1"/>
    </source>
</evidence>
<keyword evidence="3 5" id="KW-0863">Zinc-finger</keyword>
<dbReference type="EMBL" id="OV651814">
    <property type="protein sequence ID" value="CAH1105895.1"/>
    <property type="molecule type" value="Genomic_DNA"/>
</dbReference>
<dbReference type="InterPro" id="IPR013087">
    <property type="entry name" value="Znf_C2H2_type"/>
</dbReference>
<evidence type="ECO:0000256" key="3">
    <source>
        <dbReference type="ARBA" id="ARBA00022771"/>
    </source>
</evidence>
<keyword evidence="8" id="KW-1185">Reference proteome</keyword>
<dbReference type="OrthoDB" id="10004641at2759"/>
<evidence type="ECO:0000313" key="8">
    <source>
        <dbReference type="Proteomes" id="UP001153636"/>
    </source>
</evidence>
<keyword evidence="2" id="KW-0677">Repeat</keyword>
<dbReference type="PANTHER" id="PTHR24409:SF295">
    <property type="entry name" value="AZ2-RELATED"/>
    <property type="match status" value="1"/>
</dbReference>
<name>A0A9P0CU38_9CUCU</name>
<evidence type="ECO:0000259" key="6">
    <source>
        <dbReference type="PROSITE" id="PS50157"/>
    </source>
</evidence>
<dbReference type="PROSITE" id="PS00028">
    <property type="entry name" value="ZINC_FINGER_C2H2_1"/>
    <property type="match status" value="1"/>
</dbReference>
<feature type="domain" description="C2H2-type" evidence="6">
    <location>
        <begin position="56"/>
        <end position="79"/>
    </location>
</feature>
<dbReference type="Gene3D" id="3.30.160.60">
    <property type="entry name" value="Classic Zinc Finger"/>
    <property type="match status" value="2"/>
</dbReference>
<gene>
    <name evidence="7" type="ORF">PSYICH_LOCUS7134</name>
</gene>
<feature type="domain" description="C2H2-type" evidence="6">
    <location>
        <begin position="93"/>
        <end position="120"/>
    </location>
</feature>
<dbReference type="Pfam" id="PF00096">
    <property type="entry name" value="zf-C2H2"/>
    <property type="match status" value="2"/>
</dbReference>
<dbReference type="GO" id="GO:0008270">
    <property type="term" value="F:zinc ion binding"/>
    <property type="evidence" value="ECO:0007669"/>
    <property type="project" value="UniProtKB-KW"/>
</dbReference>
<dbReference type="GO" id="GO:0000977">
    <property type="term" value="F:RNA polymerase II transcription regulatory region sequence-specific DNA binding"/>
    <property type="evidence" value="ECO:0007669"/>
    <property type="project" value="TreeGrafter"/>
</dbReference>
<protein>
    <recommendedName>
        <fullName evidence="6">C2H2-type domain-containing protein</fullName>
    </recommendedName>
</protein>
<evidence type="ECO:0000256" key="2">
    <source>
        <dbReference type="ARBA" id="ARBA00022737"/>
    </source>
</evidence>
<keyword evidence="4" id="KW-0862">Zinc</keyword>
<organism evidence="7 8">
    <name type="scientific">Psylliodes chrysocephalus</name>
    <dbReference type="NCBI Taxonomy" id="3402493"/>
    <lineage>
        <taxon>Eukaryota</taxon>
        <taxon>Metazoa</taxon>
        <taxon>Ecdysozoa</taxon>
        <taxon>Arthropoda</taxon>
        <taxon>Hexapoda</taxon>
        <taxon>Insecta</taxon>
        <taxon>Pterygota</taxon>
        <taxon>Neoptera</taxon>
        <taxon>Endopterygota</taxon>
        <taxon>Coleoptera</taxon>
        <taxon>Polyphaga</taxon>
        <taxon>Cucujiformia</taxon>
        <taxon>Chrysomeloidea</taxon>
        <taxon>Chrysomelidae</taxon>
        <taxon>Galerucinae</taxon>
        <taxon>Alticini</taxon>
        <taxon>Psylliodes</taxon>
    </lineage>
</organism>
<dbReference type="SMART" id="SM00355">
    <property type="entry name" value="ZnF_C2H2"/>
    <property type="match status" value="4"/>
</dbReference>
<evidence type="ECO:0000256" key="4">
    <source>
        <dbReference type="ARBA" id="ARBA00022833"/>
    </source>
</evidence>
<dbReference type="Proteomes" id="UP001153636">
    <property type="component" value="Chromosome 2"/>
</dbReference>
<dbReference type="AlphaFoldDB" id="A0A9P0CU38"/>
<sequence>MNCLKSYQYQRARNFYHKMELGGLLAYVCKICNKKYENAPSVINHVNYECNKEKQFKCNVCDRKFSRKGNLKVHKGAVHDVCGVIKQNTVGHYMCPRCGKVYKHKTSVYTHLKNDCGKPPQYFCDICEFSSRFDHVLRRHMMSASHKKRAFAHKNFESLDRE</sequence>
<reference evidence="7" key="1">
    <citation type="submission" date="2022-01" db="EMBL/GenBank/DDBJ databases">
        <authorList>
            <person name="King R."/>
        </authorList>
    </citation>
    <scope>NUCLEOTIDE SEQUENCE</scope>
</reference>
<dbReference type="SUPFAM" id="SSF57667">
    <property type="entry name" value="beta-beta-alpha zinc fingers"/>
    <property type="match status" value="2"/>
</dbReference>
<dbReference type="GO" id="GO:0005634">
    <property type="term" value="C:nucleus"/>
    <property type="evidence" value="ECO:0007669"/>
    <property type="project" value="TreeGrafter"/>
</dbReference>
<dbReference type="FunFam" id="3.30.160.60:FF:000446">
    <property type="entry name" value="Zinc finger protein"/>
    <property type="match status" value="1"/>
</dbReference>
<evidence type="ECO:0000256" key="1">
    <source>
        <dbReference type="ARBA" id="ARBA00022723"/>
    </source>
</evidence>